<dbReference type="PANTHER" id="PTHR39757">
    <property type="match status" value="1"/>
</dbReference>
<organism evidence="4 5">
    <name type="scientific">Gordonia soli NBRC 108243</name>
    <dbReference type="NCBI Taxonomy" id="1223545"/>
    <lineage>
        <taxon>Bacteria</taxon>
        <taxon>Bacillati</taxon>
        <taxon>Actinomycetota</taxon>
        <taxon>Actinomycetes</taxon>
        <taxon>Mycobacteriales</taxon>
        <taxon>Gordoniaceae</taxon>
        <taxon>Gordonia</taxon>
    </lineage>
</organism>
<dbReference type="Pfam" id="PF05834">
    <property type="entry name" value="Lycopene_cycl"/>
    <property type="match status" value="1"/>
</dbReference>
<comment type="caution">
    <text evidence="4">The sequence shown here is derived from an EMBL/GenBank/DDBJ whole genome shotgun (WGS) entry which is preliminary data.</text>
</comment>
<dbReference type="STRING" id="1223545.GS4_18_00320"/>
<dbReference type="GO" id="GO:0016860">
    <property type="term" value="F:intramolecular oxidoreductase activity"/>
    <property type="evidence" value="ECO:0007669"/>
    <property type="project" value="UniProtKB-ARBA"/>
</dbReference>
<dbReference type="InterPro" id="IPR036188">
    <property type="entry name" value="FAD/NAD-bd_sf"/>
</dbReference>
<keyword evidence="5" id="KW-1185">Reference proteome</keyword>
<evidence type="ECO:0000256" key="1">
    <source>
        <dbReference type="ARBA" id="ARBA00006599"/>
    </source>
</evidence>
<gene>
    <name evidence="4" type="primary">crtL</name>
    <name evidence="4" type="ORF">GS4_18_00320</name>
</gene>
<dbReference type="Proteomes" id="UP000011666">
    <property type="component" value="Unassembled WGS sequence"/>
</dbReference>
<dbReference type="PANTHER" id="PTHR39757:SF5">
    <property type="entry name" value="OS02G0190600 PROTEIN"/>
    <property type="match status" value="1"/>
</dbReference>
<keyword evidence="3" id="KW-0520">NAD</keyword>
<accession>M0QJW0</accession>
<dbReference type="InterPro" id="IPR010108">
    <property type="entry name" value="Lycopene_cyclase_b/e"/>
</dbReference>
<dbReference type="SUPFAM" id="SSF51905">
    <property type="entry name" value="FAD/NAD(P)-binding domain"/>
    <property type="match status" value="1"/>
</dbReference>
<proteinExistence type="inferred from homology"/>
<dbReference type="Gene3D" id="3.50.50.60">
    <property type="entry name" value="FAD/NAD(P)-binding domain"/>
    <property type="match status" value="1"/>
</dbReference>
<dbReference type="NCBIfam" id="TIGR01790">
    <property type="entry name" value="carotene-cycl"/>
    <property type="match status" value="1"/>
</dbReference>
<reference evidence="4 5" key="1">
    <citation type="submission" date="2013-01" db="EMBL/GenBank/DDBJ databases">
        <title>Whole genome shotgun sequence of Gordonia soli NBRC 108243.</title>
        <authorList>
            <person name="Isaki-Nakamura S."/>
            <person name="Hosoyama A."/>
            <person name="Tsuchikane K."/>
            <person name="Ando Y."/>
            <person name="Baba S."/>
            <person name="Ohji S."/>
            <person name="Hamada M."/>
            <person name="Tamura T."/>
            <person name="Yamazoe A."/>
            <person name="Yamazaki S."/>
            <person name="Fujita N."/>
        </authorList>
    </citation>
    <scope>NUCLEOTIDE SEQUENCE [LARGE SCALE GENOMIC DNA]</scope>
    <source>
        <strain evidence="4 5">NBRC 108243</strain>
    </source>
</reference>
<dbReference type="GO" id="GO:0016117">
    <property type="term" value="P:carotenoid biosynthetic process"/>
    <property type="evidence" value="ECO:0007669"/>
    <property type="project" value="UniProtKB-KW"/>
</dbReference>
<evidence type="ECO:0000313" key="4">
    <source>
        <dbReference type="EMBL" id="GAC68744.1"/>
    </source>
</evidence>
<sequence length="399" mass="42849">MTPFPDQPDRVSEVGAPDRVVEVGAPDRVVVVGAGPAGRALSHRLAHRGVAVTLIDPHPARPWRSTYACWSDELPDWLDPSVVSAEVDSVRVIGHRRTEVHRGYAVLDTDRLQETLSVVGDSPLVVCTAEAVAVAPDGVTLDDGRRIDGRVIIDARGVGGTGPRQTAWGIVVPTDVAAPVLDGASAILMDLRPADPTVTGLPSFLYAVPLDGDRVLLEETCLAGDPALPLSELRTRLAQRLSRTGIDPALATATEKVSFGLQGASRDPWHRRPTMFGARAGLMHPASGYSVAASLATADPLAAAISAGGDPTRTLWPHSARMVQRLRAAGLAVLLHLDADDTMRFFDDFFDLPVHRQRAYLSDRDDLRGLLAAMLTLFTATDRRLRRHLVRAAPHLVGR</sequence>
<protein>
    <submittedName>
        <fullName evidence="4">Lycopene beta-cyclase</fullName>
    </submittedName>
</protein>
<dbReference type="eggNOG" id="COG0654">
    <property type="taxonomic scope" value="Bacteria"/>
</dbReference>
<dbReference type="AlphaFoldDB" id="M0QJW0"/>
<keyword evidence="2" id="KW-0125">Carotenoid biosynthesis</keyword>
<evidence type="ECO:0000256" key="3">
    <source>
        <dbReference type="ARBA" id="ARBA00023027"/>
    </source>
</evidence>
<name>M0QJW0_9ACTN</name>
<comment type="similarity">
    <text evidence="1">Belongs to the lycopene cyclase family.</text>
</comment>
<dbReference type="GO" id="GO:0016705">
    <property type="term" value="F:oxidoreductase activity, acting on paired donors, with incorporation or reduction of molecular oxygen"/>
    <property type="evidence" value="ECO:0007669"/>
    <property type="project" value="InterPro"/>
</dbReference>
<dbReference type="EMBL" id="BANX01000018">
    <property type="protein sequence ID" value="GAC68744.1"/>
    <property type="molecule type" value="Genomic_DNA"/>
</dbReference>
<evidence type="ECO:0000256" key="2">
    <source>
        <dbReference type="ARBA" id="ARBA00022746"/>
    </source>
</evidence>
<evidence type="ECO:0000313" key="5">
    <source>
        <dbReference type="Proteomes" id="UP000011666"/>
    </source>
</evidence>